<sequence>MSRVRWGESAVDDLEETGKPDVVRRLLAAADNLCFPPREGRAGEGWIPGRKGVLAWCRPVRASADADSCDDEAADYVMVYRAPTDHEYRAARGGHVAVHVERVLPAEKLLRPGM</sequence>
<keyword evidence="2" id="KW-1185">Reference proteome</keyword>
<reference evidence="1 2" key="1">
    <citation type="submission" date="2020-06" db="EMBL/GenBank/DDBJ databases">
        <title>Nonomuraea sp. SMC257, a novel actinomycete isolated from soil.</title>
        <authorList>
            <person name="Chanama M."/>
        </authorList>
    </citation>
    <scope>NUCLEOTIDE SEQUENCE [LARGE SCALE GENOMIC DNA]</scope>
    <source>
        <strain evidence="1 2">SMC257</strain>
    </source>
</reference>
<proteinExistence type="predicted"/>
<dbReference type="EMBL" id="JABWGN010000018">
    <property type="protein sequence ID" value="NUW37042.1"/>
    <property type="molecule type" value="Genomic_DNA"/>
</dbReference>
<protein>
    <submittedName>
        <fullName evidence="1">Uncharacterized protein</fullName>
    </submittedName>
</protein>
<evidence type="ECO:0000313" key="2">
    <source>
        <dbReference type="Proteomes" id="UP000586042"/>
    </source>
</evidence>
<gene>
    <name evidence="1" type="ORF">HTZ77_37415</name>
</gene>
<dbReference type="Proteomes" id="UP000586042">
    <property type="component" value="Unassembled WGS sequence"/>
</dbReference>
<dbReference type="RefSeq" id="WP_175594493.1">
    <property type="nucleotide sequence ID" value="NZ_JABWGN010000018.1"/>
</dbReference>
<dbReference type="AlphaFoldDB" id="A0A7Y6IF35"/>
<name>A0A7Y6IF35_9ACTN</name>
<comment type="caution">
    <text evidence="1">The sequence shown here is derived from an EMBL/GenBank/DDBJ whole genome shotgun (WGS) entry which is preliminary data.</text>
</comment>
<evidence type="ECO:0000313" key="1">
    <source>
        <dbReference type="EMBL" id="NUW37042.1"/>
    </source>
</evidence>
<organism evidence="1 2">
    <name type="scientific">Nonomuraea montanisoli</name>
    <dbReference type="NCBI Taxonomy" id="2741721"/>
    <lineage>
        <taxon>Bacteria</taxon>
        <taxon>Bacillati</taxon>
        <taxon>Actinomycetota</taxon>
        <taxon>Actinomycetes</taxon>
        <taxon>Streptosporangiales</taxon>
        <taxon>Streptosporangiaceae</taxon>
        <taxon>Nonomuraea</taxon>
    </lineage>
</organism>
<accession>A0A7Y6IF35</accession>